<reference evidence="2 3" key="1">
    <citation type="submission" date="2018-11" db="EMBL/GenBank/DDBJ databases">
        <title>Novel Erysipelotrichaceae bacterium isolated from small intestine of a swine.</title>
        <authorList>
            <person name="Kim J.S."/>
            <person name="Choe H."/>
            <person name="Lee Y.R."/>
            <person name="Kim K.M."/>
            <person name="Park D.S."/>
        </authorList>
    </citation>
    <scope>NUCLEOTIDE SEQUENCE [LARGE SCALE GENOMIC DNA]</scope>
    <source>
        <strain evidence="2 3">SG0102</strain>
    </source>
</reference>
<evidence type="ECO:0000256" key="1">
    <source>
        <dbReference type="SAM" id="SignalP"/>
    </source>
</evidence>
<evidence type="ECO:0000313" key="2">
    <source>
        <dbReference type="EMBL" id="BBH27239.1"/>
    </source>
</evidence>
<proteinExistence type="predicted"/>
<protein>
    <submittedName>
        <fullName evidence="2">Uncharacterized protein</fullName>
    </submittedName>
</protein>
<accession>A0A3G9JW14</accession>
<dbReference type="AlphaFoldDB" id="A0A3G9JW14"/>
<feature type="chain" id="PRO_5018164769" evidence="1">
    <location>
        <begin position="27"/>
        <end position="334"/>
    </location>
</feature>
<dbReference type="Proteomes" id="UP000268059">
    <property type="component" value="Chromosome"/>
</dbReference>
<sequence length="334" mass="35690">MNQFKKLMIASMMTCTMSLSVSAVNAKTTTKTNTKVTAKATTKKATKKAKKQTIKLNSTTKALTVGTSFTLKLTGTKTKAAWSASNGRVKLSKKTKNSVKVTAVKNGNVYVSAKIGKTYYSCYVKIGKKGTTTKATLAVSSNKVTLAQGAYTTLTYTTKTDVSKMSITNADKDIVSANLSDDGKTVILNGLKAGTATLTLKDNVNKTSAEITVTVTDNSASFTIDNDLPGTFSTYTSDHLSAVTTLSNVNVTSTADDDSTSATITGKVKVENLGTDDNDNHVFINYSINDSKGHSVKSGTIMLFNVQSGQTYNFTQKVSVDNDNSYVIHFSDYR</sequence>
<name>A0A3G9JW14_9FIRM</name>
<evidence type="ECO:0000313" key="3">
    <source>
        <dbReference type="Proteomes" id="UP000268059"/>
    </source>
</evidence>
<keyword evidence="1" id="KW-0732">Signal</keyword>
<gene>
    <name evidence="2" type="ORF">SG0102_21730</name>
</gene>
<dbReference type="RefSeq" id="WP_125119985.1">
    <property type="nucleotide sequence ID" value="NZ_AP019309.1"/>
</dbReference>
<keyword evidence="3" id="KW-1185">Reference proteome</keyword>
<dbReference type="EMBL" id="AP019309">
    <property type="protein sequence ID" value="BBH27239.1"/>
    <property type="molecule type" value="Genomic_DNA"/>
</dbReference>
<dbReference type="InParanoid" id="A0A3G9JW14"/>
<organism evidence="2 3">
    <name type="scientific">Intestinibaculum porci</name>
    <dbReference type="NCBI Taxonomy" id="2487118"/>
    <lineage>
        <taxon>Bacteria</taxon>
        <taxon>Bacillati</taxon>
        <taxon>Bacillota</taxon>
        <taxon>Erysipelotrichia</taxon>
        <taxon>Erysipelotrichales</taxon>
        <taxon>Erysipelotrichaceae</taxon>
        <taxon>Intestinibaculum</taxon>
    </lineage>
</organism>
<feature type="signal peptide" evidence="1">
    <location>
        <begin position="1"/>
        <end position="26"/>
    </location>
</feature>
<dbReference type="KEGG" id="ebm:SG0102_21730"/>